<evidence type="ECO:0000259" key="2">
    <source>
        <dbReference type="Pfam" id="PF21307"/>
    </source>
</evidence>
<dbReference type="InterPro" id="IPR012341">
    <property type="entry name" value="6hp_glycosidase-like_sf"/>
</dbReference>
<dbReference type="InterPro" id="IPR008928">
    <property type="entry name" value="6-hairpin_glycosidase_sf"/>
</dbReference>
<reference evidence="4" key="1">
    <citation type="submission" date="2020-10" db="EMBL/GenBank/DDBJ databases">
        <authorList>
            <person name="Gilroy R."/>
        </authorList>
    </citation>
    <scope>NUCLEOTIDE SEQUENCE</scope>
    <source>
        <strain evidence="4">CHK158-818</strain>
    </source>
</reference>
<dbReference type="Gene3D" id="1.50.10.10">
    <property type="match status" value="1"/>
</dbReference>
<feature type="domain" description="Alpha fucosidase A-like C-terminal" evidence="2">
    <location>
        <begin position="705"/>
        <end position="767"/>
    </location>
</feature>
<protein>
    <submittedName>
        <fullName evidence="4">Glycoside hydrolase family 95 protein</fullName>
    </submittedName>
</protein>
<reference evidence="4" key="2">
    <citation type="journal article" date="2021" name="PeerJ">
        <title>Extensive microbial diversity within the chicken gut microbiome revealed by metagenomics and culture.</title>
        <authorList>
            <person name="Gilroy R."/>
            <person name="Ravi A."/>
            <person name="Getino M."/>
            <person name="Pursley I."/>
            <person name="Horton D.L."/>
            <person name="Alikhan N.F."/>
            <person name="Baker D."/>
            <person name="Gharbi K."/>
            <person name="Hall N."/>
            <person name="Watson M."/>
            <person name="Adriaenssens E.M."/>
            <person name="Foster-Nyarko E."/>
            <person name="Jarju S."/>
            <person name="Secka A."/>
            <person name="Antonio M."/>
            <person name="Oren A."/>
            <person name="Chaudhuri R.R."/>
            <person name="La Ragione R."/>
            <person name="Hildebrand F."/>
            <person name="Pallen M.J."/>
        </authorList>
    </citation>
    <scope>NUCLEOTIDE SEQUENCE</scope>
    <source>
        <strain evidence="4">CHK158-818</strain>
    </source>
</reference>
<accession>A0A9D1M864</accession>
<dbReference type="EMBL" id="DVNA01000144">
    <property type="protein sequence ID" value="HIU55419.1"/>
    <property type="molecule type" value="Genomic_DNA"/>
</dbReference>
<evidence type="ECO:0000313" key="5">
    <source>
        <dbReference type="Proteomes" id="UP000824112"/>
    </source>
</evidence>
<dbReference type="PIRSF" id="PIRSF007663">
    <property type="entry name" value="UCP007663"/>
    <property type="match status" value="1"/>
</dbReference>
<dbReference type="InterPro" id="IPR054363">
    <property type="entry name" value="GH95_cat"/>
</dbReference>
<comment type="caution">
    <text evidence="4">The sequence shown here is derived from an EMBL/GenBank/DDBJ whole genome shotgun (WGS) entry which is preliminary data.</text>
</comment>
<dbReference type="InterPro" id="IPR027414">
    <property type="entry name" value="GH95_N_dom"/>
</dbReference>
<evidence type="ECO:0000313" key="4">
    <source>
        <dbReference type="EMBL" id="HIU55419.1"/>
    </source>
</evidence>
<feature type="domain" description="Glycosyl hydrolase family 95 N-terminal" evidence="1">
    <location>
        <begin position="27"/>
        <end position="275"/>
    </location>
</feature>
<name>A0A9D1M864_9BACT</name>
<dbReference type="Proteomes" id="UP000824112">
    <property type="component" value="Unassembled WGS sequence"/>
</dbReference>
<dbReference type="AlphaFoldDB" id="A0A9D1M864"/>
<feature type="domain" description="Glycosyl hydrolase family 95 catalytic" evidence="3">
    <location>
        <begin position="300"/>
        <end position="703"/>
    </location>
</feature>
<dbReference type="InterPro" id="IPR049053">
    <property type="entry name" value="AFCA-like_C"/>
</dbReference>
<evidence type="ECO:0000259" key="3">
    <source>
        <dbReference type="Pfam" id="PF22124"/>
    </source>
</evidence>
<organism evidence="4 5">
    <name type="scientific">Candidatus Gallibacteroides avistercoris</name>
    <dbReference type="NCBI Taxonomy" id="2840833"/>
    <lineage>
        <taxon>Bacteria</taxon>
        <taxon>Pseudomonadati</taxon>
        <taxon>Bacteroidota</taxon>
        <taxon>Bacteroidia</taxon>
        <taxon>Bacteroidales</taxon>
        <taxon>Bacteroidaceae</taxon>
        <taxon>Bacteroidaceae incertae sedis</taxon>
        <taxon>Candidatus Gallibacteroides</taxon>
    </lineage>
</organism>
<proteinExistence type="predicted"/>
<sequence>MFKHTLIVLLSCLTACTQTSNEKEYTLWYNTPAKSWMNEALPIGNGYMGAMFFGGVPTDEIQISEEGIWAGGPGSNPQYNGGNKKESWKQLARIRSLLTQGRTAEAGRLANTYLVGEISPAAGGAEFGDFGAQQPFGSLLVTIDGIDSSYTDYRRQLNISQSLGSVSFQHDGTDFQNFYFASYPARLVVMRYINNNDKGVTYRLTYTSPHKNTRISASDNNTIQIEGTLESNGERFEGIIWVRTDGTPSFNDNEYKIENARNVEFYVSVASSYKNEFPHYTGNDFQTTNRTAIAKARANSYEYLLKEHVNDYRRLFNRVSLSLNQAPDTATLPTDQRLLQYSKGAQDFSLEELYFEYGRYLLISSSRPGTMPATLQGKWNHLNNPPWACDYHMNINLQMIYWPAEVTNLSECHTPLLQYIESLREPGRITAREYFNARGWSVHTMNNAYGFTAPGWNFYWGYAPNSASWLGNHIWEHYLFTQDTVYLRQFAYPILQELGEFWLDYLIEDSDSTLVSSPSYSPEHGDISIGATIDQEVAWELFTNLLKASRTLGYQNAFTDSIQAAREKLSPLKIGQYGQLQEWKADLDDPNDKHRHISHLYALHPSYQINPTQTPELAKAAEQTLKHRGEDGTGWSLSWKINFWARLQNGNTSYKMLRYLLTPSTGEGSRPSQSGSYANLLCAHPPFQIDGNMGAVAGMAEMLLQSYNDTIRLLPAIPLEWKTGEVTGLRARGGYTVDIKWESGWLRQVTIHSDKVSDGTKSCVVKYCMDTRTVTIPAGKRETSISDIPCSIE</sequence>
<dbReference type="PANTHER" id="PTHR31084">
    <property type="entry name" value="ALPHA-L-FUCOSIDASE 2"/>
    <property type="match status" value="1"/>
</dbReference>
<keyword evidence="4" id="KW-0378">Hydrolase</keyword>
<gene>
    <name evidence="4" type="ORF">IAB03_06405</name>
</gene>
<evidence type="ECO:0000259" key="1">
    <source>
        <dbReference type="Pfam" id="PF14498"/>
    </source>
</evidence>
<dbReference type="GO" id="GO:0004560">
    <property type="term" value="F:alpha-L-fucosidase activity"/>
    <property type="evidence" value="ECO:0007669"/>
    <property type="project" value="InterPro"/>
</dbReference>
<dbReference type="Pfam" id="PF14498">
    <property type="entry name" value="Glyco_hyd_65N_2"/>
    <property type="match status" value="1"/>
</dbReference>
<dbReference type="Pfam" id="PF21307">
    <property type="entry name" value="Glyco_hydro_95_C"/>
    <property type="match status" value="1"/>
</dbReference>
<dbReference type="SUPFAM" id="SSF48208">
    <property type="entry name" value="Six-hairpin glycosidases"/>
    <property type="match status" value="1"/>
</dbReference>
<dbReference type="Pfam" id="PF22124">
    <property type="entry name" value="Glyco_hydro_95_cat"/>
    <property type="match status" value="1"/>
</dbReference>
<dbReference type="GO" id="GO:0005975">
    <property type="term" value="P:carbohydrate metabolic process"/>
    <property type="evidence" value="ECO:0007669"/>
    <property type="project" value="InterPro"/>
</dbReference>
<dbReference type="PANTHER" id="PTHR31084:SF19">
    <property type="entry name" value="GLYCOSYL HYDROLASE FAMILY 95 N-TERMINAL DOMAIN-CONTAINING PROTEIN"/>
    <property type="match status" value="1"/>
</dbReference>
<dbReference type="InterPro" id="IPR016518">
    <property type="entry name" value="Alpha-L-fucosidase"/>
</dbReference>